<evidence type="ECO:0000256" key="3">
    <source>
        <dbReference type="ARBA" id="ARBA00023163"/>
    </source>
</evidence>
<sequence length="365" mass="40610">MHSVVGLTHRFETRYPAPTPDVPRSRNRENAMQKPNVARYDSADYPSAQLAFDTYRTVISDIFDVRRREGDERPFAAQLAARAFGEVFMHSGQHTSSLFDRDAERARSDGLDDICFAFSMSGAWSGRFLDRERTMAAGEIVLMDRTQAVRLLTPDDHLTVVNVPRRRLELHGTVLSGLHGEVLADSGGAVLRDYVLSLVRHDAAGMAVGDALIVILAGVLDAREVMLGDKPHTDVVARVLDYIGSNLDDPDIDPAKIARVNGMSRASLYRSFKEAGLGIQSVITAQRLLEARRRLSMYPETRITDLALDLGFSSASYFTTVFTQRFGISPRAFARNEKSDLLKGTLIAERRVQRWGATFRARPPV</sequence>
<dbReference type="GO" id="GO:0043565">
    <property type="term" value="F:sequence-specific DNA binding"/>
    <property type="evidence" value="ECO:0007669"/>
    <property type="project" value="InterPro"/>
</dbReference>
<dbReference type="SMART" id="SM00342">
    <property type="entry name" value="HTH_ARAC"/>
    <property type="match status" value="1"/>
</dbReference>
<evidence type="ECO:0000313" key="6">
    <source>
        <dbReference type="EMBL" id="RPF70775.1"/>
    </source>
</evidence>
<name>A0A3N5DJA9_9SPHN</name>
<evidence type="ECO:0000256" key="2">
    <source>
        <dbReference type="ARBA" id="ARBA00023125"/>
    </source>
</evidence>
<keyword evidence="1" id="KW-0805">Transcription regulation</keyword>
<evidence type="ECO:0000313" key="7">
    <source>
        <dbReference type="Proteomes" id="UP000275232"/>
    </source>
</evidence>
<evidence type="ECO:0000256" key="4">
    <source>
        <dbReference type="SAM" id="MobiDB-lite"/>
    </source>
</evidence>
<dbReference type="GO" id="GO:0003700">
    <property type="term" value="F:DNA-binding transcription factor activity"/>
    <property type="evidence" value="ECO:0007669"/>
    <property type="project" value="InterPro"/>
</dbReference>
<proteinExistence type="predicted"/>
<dbReference type="Pfam" id="PF12833">
    <property type="entry name" value="HTH_18"/>
    <property type="match status" value="1"/>
</dbReference>
<reference evidence="6 7" key="1">
    <citation type="submission" date="2018-11" db="EMBL/GenBank/DDBJ databases">
        <title>Erythrobacter spongiae sp. nov., isolated from a marine sponge.</title>
        <authorList>
            <person name="Zhuang L."/>
            <person name="Luo L."/>
        </authorList>
    </citation>
    <scope>NUCLEOTIDE SEQUENCE [LARGE SCALE GENOMIC DNA]</scope>
    <source>
        <strain evidence="6 7">HN-E23</strain>
    </source>
</reference>
<dbReference type="Gene3D" id="1.10.10.60">
    <property type="entry name" value="Homeodomain-like"/>
    <property type="match status" value="1"/>
</dbReference>
<dbReference type="InterPro" id="IPR018062">
    <property type="entry name" value="HTH_AraC-typ_CS"/>
</dbReference>
<dbReference type="AlphaFoldDB" id="A0A3N5DJA9"/>
<organism evidence="6 7">
    <name type="scientific">Aurantiacibacter spongiae</name>
    <dbReference type="NCBI Taxonomy" id="2488860"/>
    <lineage>
        <taxon>Bacteria</taxon>
        <taxon>Pseudomonadati</taxon>
        <taxon>Pseudomonadota</taxon>
        <taxon>Alphaproteobacteria</taxon>
        <taxon>Sphingomonadales</taxon>
        <taxon>Erythrobacteraceae</taxon>
        <taxon>Aurantiacibacter</taxon>
    </lineage>
</organism>
<dbReference type="InterPro" id="IPR009057">
    <property type="entry name" value="Homeodomain-like_sf"/>
</dbReference>
<feature type="region of interest" description="Disordered" evidence="4">
    <location>
        <begin position="1"/>
        <end position="31"/>
    </location>
</feature>
<dbReference type="OrthoDB" id="7191628at2"/>
<dbReference type="Proteomes" id="UP000275232">
    <property type="component" value="Unassembled WGS sequence"/>
</dbReference>
<dbReference type="InterPro" id="IPR018060">
    <property type="entry name" value="HTH_AraC"/>
</dbReference>
<comment type="caution">
    <text evidence="6">The sequence shown here is derived from an EMBL/GenBank/DDBJ whole genome shotgun (WGS) entry which is preliminary data.</text>
</comment>
<dbReference type="InterPro" id="IPR050204">
    <property type="entry name" value="AraC_XylS_family_regulators"/>
</dbReference>
<evidence type="ECO:0000259" key="5">
    <source>
        <dbReference type="PROSITE" id="PS01124"/>
    </source>
</evidence>
<dbReference type="PANTHER" id="PTHR46796">
    <property type="entry name" value="HTH-TYPE TRANSCRIPTIONAL ACTIVATOR RHAS-RELATED"/>
    <property type="match status" value="1"/>
</dbReference>
<gene>
    <name evidence="6" type="ORF">EG799_03420</name>
</gene>
<dbReference type="PRINTS" id="PR00032">
    <property type="entry name" value="HTHARAC"/>
</dbReference>
<dbReference type="PROSITE" id="PS01124">
    <property type="entry name" value="HTH_ARAC_FAMILY_2"/>
    <property type="match status" value="1"/>
</dbReference>
<keyword evidence="3" id="KW-0804">Transcription</keyword>
<accession>A0A3N5DJA9</accession>
<evidence type="ECO:0000256" key="1">
    <source>
        <dbReference type="ARBA" id="ARBA00023015"/>
    </source>
</evidence>
<dbReference type="EMBL" id="RPFZ01000001">
    <property type="protein sequence ID" value="RPF70775.1"/>
    <property type="molecule type" value="Genomic_DNA"/>
</dbReference>
<protein>
    <submittedName>
        <fullName evidence="6">AraC family transcriptional regulator</fullName>
    </submittedName>
</protein>
<dbReference type="PANTHER" id="PTHR46796:SF6">
    <property type="entry name" value="ARAC SUBFAMILY"/>
    <property type="match status" value="1"/>
</dbReference>
<feature type="domain" description="HTH araC/xylS-type" evidence="5">
    <location>
        <begin position="237"/>
        <end position="336"/>
    </location>
</feature>
<dbReference type="RefSeq" id="WP_123878572.1">
    <property type="nucleotide sequence ID" value="NZ_RPFZ01000001.1"/>
</dbReference>
<dbReference type="PROSITE" id="PS00041">
    <property type="entry name" value="HTH_ARAC_FAMILY_1"/>
    <property type="match status" value="1"/>
</dbReference>
<keyword evidence="2" id="KW-0238">DNA-binding</keyword>
<keyword evidence="7" id="KW-1185">Reference proteome</keyword>
<dbReference type="SUPFAM" id="SSF46689">
    <property type="entry name" value="Homeodomain-like"/>
    <property type="match status" value="1"/>
</dbReference>
<dbReference type="InterPro" id="IPR020449">
    <property type="entry name" value="Tscrpt_reg_AraC-type_HTH"/>
</dbReference>